<gene>
    <name evidence="2" type="ORF">STAFG_1430</name>
</gene>
<keyword evidence="3" id="KW-1185">Reference proteome</keyword>
<name>S4NSX6_9ACTN</name>
<dbReference type="PATRIC" id="fig|1283301.3.peg.1407"/>
<dbReference type="HOGENOM" id="CLU_637624_0_0_11"/>
<reference evidence="2 3" key="1">
    <citation type="submission" date="2013-02" db="EMBL/GenBank/DDBJ databases">
        <title>Draft Genome Sequence of Streptomyces afghaniensis, Which Produces Compounds of the Julimycin B-Complex.</title>
        <authorList>
            <person name="Gruening B.A."/>
            <person name="Praeg A."/>
            <person name="Erxleben A."/>
            <person name="Guenther S."/>
            <person name="Fiedler H.-P."/>
            <person name="Goodfellow M."/>
            <person name="Mueller M."/>
        </authorList>
    </citation>
    <scope>NUCLEOTIDE SEQUENCE [LARGE SCALE GENOMIC DNA]</scope>
    <source>
        <strain evidence="2 3">772</strain>
    </source>
</reference>
<organism evidence="2 3">
    <name type="scientific">Streptomyces afghaniensis 772</name>
    <dbReference type="NCBI Taxonomy" id="1283301"/>
    <lineage>
        <taxon>Bacteria</taxon>
        <taxon>Bacillati</taxon>
        <taxon>Actinomycetota</taxon>
        <taxon>Actinomycetes</taxon>
        <taxon>Kitasatosporales</taxon>
        <taxon>Streptomycetaceae</taxon>
        <taxon>Streptomyces</taxon>
    </lineage>
</organism>
<dbReference type="EMBL" id="AOPY01001315">
    <property type="protein sequence ID" value="EPJ41529.1"/>
    <property type="molecule type" value="Genomic_DNA"/>
</dbReference>
<protein>
    <submittedName>
        <fullName evidence="2">Uncharacterized protein</fullName>
    </submittedName>
</protein>
<sequence>MIVIVTSAPRALPASDVSRLKALAGQPHCPPLLVVVTRLDEMETAAEADDVMQRVRHQVALTAADVHVTAGPGRLGEESEERLEHCRTLLAVLGTTHRRTGMRARRRAQLLLATCELISSAAERAMAAEAGPDDPARTSAAAAWQAARTTALVNWISLSAALDERRDELLGRITAQSDHLRALCLRRLTRELSQGQDAREFVRLRVVPEVGVALQKVEGRITEQVEQALEADARWLQEALAAHRSAAEQLSGIPEQRTTGPIPDGRPSVWAERGSRTDADDRNTADPSKRSAATEGSALIPELVGAGLQALLGSLVPDAVAGLVGAAGTALAGDAFARRREQALDATINDLQRAVDAGFAEHLTTVAQRLDRLYTRLEARAREGDEQWWRVNGAAFAARPNSRGHWLTLLEESRALRRSVRELVTTWDEV</sequence>
<dbReference type="AlphaFoldDB" id="S4NSX6"/>
<dbReference type="Proteomes" id="UP000015001">
    <property type="component" value="Unassembled WGS sequence"/>
</dbReference>
<evidence type="ECO:0000313" key="3">
    <source>
        <dbReference type="Proteomes" id="UP000015001"/>
    </source>
</evidence>
<proteinExistence type="predicted"/>
<evidence type="ECO:0000313" key="2">
    <source>
        <dbReference type="EMBL" id="EPJ41529.1"/>
    </source>
</evidence>
<feature type="region of interest" description="Disordered" evidence="1">
    <location>
        <begin position="247"/>
        <end position="295"/>
    </location>
</feature>
<evidence type="ECO:0000256" key="1">
    <source>
        <dbReference type="SAM" id="MobiDB-lite"/>
    </source>
</evidence>
<comment type="caution">
    <text evidence="2">The sequence shown here is derived from an EMBL/GenBank/DDBJ whole genome shotgun (WGS) entry which is preliminary data.</text>
</comment>
<feature type="compositionally biased region" description="Basic and acidic residues" evidence="1">
    <location>
        <begin position="273"/>
        <end position="289"/>
    </location>
</feature>
<accession>S4NSX6</accession>